<name>A0ABD0X0H3_UMBPY</name>
<dbReference type="EMBL" id="JAGEUA010000003">
    <property type="protein sequence ID" value="KAL0992445.1"/>
    <property type="molecule type" value="Genomic_DNA"/>
</dbReference>
<protein>
    <submittedName>
        <fullName evidence="1">Uncharacterized protein</fullName>
    </submittedName>
</protein>
<proteinExistence type="predicted"/>
<gene>
    <name evidence="1" type="ORF">UPYG_G00093390</name>
</gene>
<evidence type="ECO:0000313" key="1">
    <source>
        <dbReference type="EMBL" id="KAL0992445.1"/>
    </source>
</evidence>
<keyword evidence="2" id="KW-1185">Reference proteome</keyword>
<dbReference type="AlphaFoldDB" id="A0ABD0X0H3"/>
<reference evidence="1 2" key="1">
    <citation type="submission" date="2024-06" db="EMBL/GenBank/DDBJ databases">
        <authorList>
            <person name="Pan Q."/>
            <person name="Wen M."/>
            <person name="Jouanno E."/>
            <person name="Zahm M."/>
            <person name="Klopp C."/>
            <person name="Cabau C."/>
            <person name="Louis A."/>
            <person name="Berthelot C."/>
            <person name="Parey E."/>
            <person name="Roest Crollius H."/>
            <person name="Montfort J."/>
            <person name="Robinson-Rechavi M."/>
            <person name="Bouchez O."/>
            <person name="Lampietro C."/>
            <person name="Lopez Roques C."/>
            <person name="Donnadieu C."/>
            <person name="Postlethwait J."/>
            <person name="Bobe J."/>
            <person name="Verreycken H."/>
            <person name="Guiguen Y."/>
        </authorList>
    </citation>
    <scope>NUCLEOTIDE SEQUENCE [LARGE SCALE GENOMIC DNA]</scope>
    <source>
        <strain evidence="1">Up_M1</strain>
        <tissue evidence="1">Testis</tissue>
    </source>
</reference>
<comment type="caution">
    <text evidence="1">The sequence shown here is derived from an EMBL/GenBank/DDBJ whole genome shotgun (WGS) entry which is preliminary data.</text>
</comment>
<evidence type="ECO:0000313" key="2">
    <source>
        <dbReference type="Proteomes" id="UP001557470"/>
    </source>
</evidence>
<dbReference type="Proteomes" id="UP001557470">
    <property type="component" value="Unassembled WGS sequence"/>
</dbReference>
<organism evidence="1 2">
    <name type="scientific">Umbra pygmaea</name>
    <name type="common">Eastern mudminnow</name>
    <dbReference type="NCBI Taxonomy" id="75934"/>
    <lineage>
        <taxon>Eukaryota</taxon>
        <taxon>Metazoa</taxon>
        <taxon>Chordata</taxon>
        <taxon>Craniata</taxon>
        <taxon>Vertebrata</taxon>
        <taxon>Euteleostomi</taxon>
        <taxon>Actinopterygii</taxon>
        <taxon>Neopterygii</taxon>
        <taxon>Teleostei</taxon>
        <taxon>Protacanthopterygii</taxon>
        <taxon>Esociformes</taxon>
        <taxon>Umbridae</taxon>
        <taxon>Umbra</taxon>
    </lineage>
</organism>
<sequence>MMSMQMSESEGTVKVAEWQQTYYASDSGIQSGATTMREDEGTEYSASKYNATMETSAATPSDKWNWVEFVQRRSVEVHKPE</sequence>
<accession>A0ABD0X0H3</accession>